<dbReference type="PROSITE" id="PS50181">
    <property type="entry name" value="FBOX"/>
    <property type="match status" value="1"/>
</dbReference>
<feature type="repeat" description="WD" evidence="11">
    <location>
        <begin position="510"/>
        <end position="549"/>
    </location>
</feature>
<feature type="repeat" description="WD" evidence="11">
    <location>
        <begin position="349"/>
        <end position="388"/>
    </location>
</feature>
<dbReference type="OrthoDB" id="190105at2759"/>
<sequence>MAARYTPPRSLGQHRASLRDSNGNNESPIPRSVPVPLDNMPPRGSGGAADLDSTSHPKPLPTPSKSGSPLPSNLFPSAPASPPTPAPSPTPHHNLSGWRPAEDDDGDVGNNLLLKAQIHFSSLGSAQRQKFLVDILNLCDNQQLSFISSVIGPRLRKDPFQAFPNEICLRVLSFIDDPRTLARASQVSKRWHELLNDDITWKHLCDRHAYAYQRMSDDEREFVDPFHNRRLSSFSSESQPFSSWRRRSTSSGSDTIDVMSTADDHMESSWPMSPVYRHRVQPSSYRIHFKQKYMVESAWNKGGRCSLRHITPDQGVVTSLHLTPKYIVVALDNAKIHVYDTHGGRQRTLHGHVMGVWAMVPWDDLLVSGGCDREVRVWNMVTGACTHLLRGHTSTVRCLKMSDKNTAISGSRDTTLRIWDLVTGNCRAVLVGHQASVRCLGIHGDLVVSGSYDTMARVWSISEGRCLRTLTGHFSQIYAIAFDGRRIATGSLDTSVRIWDPNTGQCQAVLQGHTSLVGQLQMRGDTLVTGGSDGSVRVWSLNRMAPIHRLAAHDNSVTSLQFDSTRIVSGGSDGRVKVWSLKTGQLLRELSTPAEAVWRVAFEEEKAVIMASRAGRTVMEVWSFAPPAEDLFDDNVLVEMNNPQCDEARPGCRNCGIYGKECPGYRPAIVFPDESSNNSNSNSNSSSNSSNNNSSNNDTANPKKWKSLARDRRFTDAAYSANADTDDYALVPRPRWLAESSMEDRALCYFFDQYTIPETPTGAPGVLESIPPLYVLCRENEVAGHPSSCLRWAVDAAALSSFAHEANDPDLALKARKKYGMALQSLQGTLSSPVEKVQDGTLAAILLLVLFEDINGERTTLQSSHTAGLELFARLHKHRRLDGKYSRCLFNFAYTQLQIQILGLGGRPRFDLQSLIELFDSSDPLQSLMSTVTKLSQLIVDAPALLTTPPPDAPMPGTEALFNYLTYARSLDTELSHWCRNVPEQWLPRIVYSTTGESIITYASISTGSLWNFYRSARIILQGVIDNIVNKLEAFGETPSPVDDFMIIDENNTPDNSTSEKSTPYEIVQNMIVDVCRSIPFTLGDVDSSGNPLNNSNFNNTDPENMSASNTPNHSSRLRAIEGYELLWPFWHILTCHFSTPKQRRQAKDALTRLNAELGIKLASKLVAFADF</sequence>
<dbReference type="InterPro" id="IPR036047">
    <property type="entry name" value="F-box-like_dom_sf"/>
</dbReference>
<name>A0A7H8R0H6_TALRU</name>
<dbReference type="SMART" id="SM00256">
    <property type="entry name" value="FBOX"/>
    <property type="match status" value="1"/>
</dbReference>
<dbReference type="GeneID" id="55994514"/>
<evidence type="ECO:0000256" key="11">
    <source>
        <dbReference type="PROSITE-ProRule" id="PRU00221"/>
    </source>
</evidence>
<dbReference type="Pfam" id="PF11951">
    <property type="entry name" value="Fungal_trans_2"/>
    <property type="match status" value="1"/>
</dbReference>
<evidence type="ECO:0000256" key="3">
    <source>
        <dbReference type="ARBA" id="ARBA00007968"/>
    </source>
</evidence>
<feature type="repeat" description="WD" evidence="11">
    <location>
        <begin position="389"/>
        <end position="429"/>
    </location>
</feature>
<feature type="compositionally biased region" description="Polar residues" evidence="12">
    <location>
        <begin position="1101"/>
        <end position="1114"/>
    </location>
</feature>
<evidence type="ECO:0000256" key="10">
    <source>
        <dbReference type="ARBA" id="ARBA00032113"/>
    </source>
</evidence>
<dbReference type="Gene3D" id="1.20.1280.50">
    <property type="match status" value="1"/>
</dbReference>
<dbReference type="CDD" id="cd00200">
    <property type="entry name" value="WD40"/>
    <property type="match status" value="1"/>
</dbReference>
<dbReference type="PROSITE" id="PS00678">
    <property type="entry name" value="WD_REPEATS_1"/>
    <property type="match status" value="2"/>
</dbReference>
<feature type="region of interest" description="Disordered" evidence="12">
    <location>
        <begin position="1"/>
        <end position="104"/>
    </location>
</feature>
<evidence type="ECO:0000259" key="13">
    <source>
        <dbReference type="PROSITE" id="PS50181"/>
    </source>
</evidence>
<dbReference type="AlphaFoldDB" id="A0A7H8R0H6"/>
<feature type="compositionally biased region" description="Polar residues" evidence="12">
    <location>
        <begin position="63"/>
        <end position="75"/>
    </location>
</feature>
<dbReference type="PANTHER" id="PTHR19872:SF9">
    <property type="entry name" value="UBIQUITIN-BINDING SDF UBIQUITIN LIGASE COMPLEX SUBUNIT"/>
    <property type="match status" value="1"/>
</dbReference>
<gene>
    <name evidence="14" type="ORF">TRUGW13939_07021</name>
</gene>
<evidence type="ECO:0000256" key="5">
    <source>
        <dbReference type="ARBA" id="ARBA00015819"/>
    </source>
</evidence>
<keyword evidence="8" id="KW-0833">Ubl conjugation pathway</keyword>
<dbReference type="RefSeq" id="XP_035346056.1">
    <property type="nucleotide sequence ID" value="XM_035490163.1"/>
</dbReference>
<evidence type="ECO:0000256" key="12">
    <source>
        <dbReference type="SAM" id="MobiDB-lite"/>
    </source>
</evidence>
<comment type="pathway">
    <text evidence="2">Protein modification; protein ubiquitination.</text>
</comment>
<reference evidence="15" key="1">
    <citation type="submission" date="2020-06" db="EMBL/GenBank/DDBJ databases">
        <title>A chromosome-scale genome assembly of Talaromyces rugulosus W13939.</title>
        <authorList>
            <person name="Wang B."/>
            <person name="Guo L."/>
            <person name="Ye K."/>
            <person name="Wang L."/>
        </authorList>
    </citation>
    <scope>NUCLEOTIDE SEQUENCE [LARGE SCALE GENOMIC DNA]</scope>
    <source>
        <strain evidence="15">W13939</strain>
    </source>
</reference>
<dbReference type="PRINTS" id="PR00320">
    <property type="entry name" value="GPROTEINBRPT"/>
</dbReference>
<feature type="repeat" description="WD" evidence="11">
    <location>
        <begin position="470"/>
        <end position="509"/>
    </location>
</feature>
<feature type="region of interest" description="Disordered" evidence="12">
    <location>
        <begin position="1092"/>
        <end position="1114"/>
    </location>
</feature>
<dbReference type="PROSITE" id="PS50294">
    <property type="entry name" value="WD_REPEATS_REGION"/>
    <property type="match status" value="5"/>
</dbReference>
<feature type="compositionally biased region" description="Low complexity" evidence="12">
    <location>
        <begin position="675"/>
        <end position="697"/>
    </location>
</feature>
<keyword evidence="15" id="KW-1185">Reference proteome</keyword>
<keyword evidence="6 11" id="KW-0853">WD repeat</keyword>
<feature type="region of interest" description="Disordered" evidence="12">
    <location>
        <begin position="673"/>
        <end position="707"/>
    </location>
</feature>
<keyword evidence="7" id="KW-0677">Repeat</keyword>
<protein>
    <recommendedName>
        <fullName evidence="5">Probable E3 ubiquitin ligase complex SCF subunit sconB</fullName>
    </recommendedName>
    <alternativeName>
        <fullName evidence="10">Sulfur controller B</fullName>
    </alternativeName>
    <alternativeName>
        <fullName evidence="9">Sulfur metabolite repression control protein B</fullName>
    </alternativeName>
</protein>
<dbReference type="InterPro" id="IPR021858">
    <property type="entry name" value="Fun_TF"/>
</dbReference>
<evidence type="ECO:0000256" key="9">
    <source>
        <dbReference type="ARBA" id="ARBA00030034"/>
    </source>
</evidence>
<dbReference type="EMBL" id="CP055901">
    <property type="protein sequence ID" value="QKX59879.1"/>
    <property type="molecule type" value="Genomic_DNA"/>
</dbReference>
<feature type="repeat" description="WD" evidence="11">
    <location>
        <begin position="430"/>
        <end position="469"/>
    </location>
</feature>
<feature type="repeat" description="WD" evidence="11">
    <location>
        <begin position="550"/>
        <end position="589"/>
    </location>
</feature>
<organism evidence="14 15">
    <name type="scientific">Talaromyces rugulosus</name>
    <name type="common">Penicillium rugulosum</name>
    <dbReference type="NCBI Taxonomy" id="121627"/>
    <lineage>
        <taxon>Eukaryota</taxon>
        <taxon>Fungi</taxon>
        <taxon>Dikarya</taxon>
        <taxon>Ascomycota</taxon>
        <taxon>Pezizomycotina</taxon>
        <taxon>Eurotiomycetes</taxon>
        <taxon>Eurotiomycetidae</taxon>
        <taxon>Eurotiales</taxon>
        <taxon>Trichocomaceae</taxon>
        <taxon>Talaromyces</taxon>
        <taxon>Talaromyces sect. Islandici</taxon>
    </lineage>
</organism>
<dbReference type="Gene3D" id="2.130.10.10">
    <property type="entry name" value="YVTN repeat-like/Quinoprotein amine dehydrogenase"/>
    <property type="match status" value="1"/>
</dbReference>
<dbReference type="Proteomes" id="UP000509510">
    <property type="component" value="Chromosome IV"/>
</dbReference>
<dbReference type="InterPro" id="IPR001810">
    <property type="entry name" value="F-box_dom"/>
</dbReference>
<accession>A0A7H8R0H6</accession>
<proteinExistence type="inferred from homology"/>
<dbReference type="SMART" id="SM00320">
    <property type="entry name" value="WD40"/>
    <property type="match status" value="8"/>
</dbReference>
<comment type="function">
    <text evidence="1">Component of the SCF(sconB) E3 ubiquitin ligase complex involved in the regulation of sulfur metabolite repression, probably by mediating the inactivation or degradation of the metR transcription factor.</text>
</comment>
<evidence type="ECO:0000313" key="15">
    <source>
        <dbReference type="Proteomes" id="UP000509510"/>
    </source>
</evidence>
<evidence type="ECO:0000256" key="2">
    <source>
        <dbReference type="ARBA" id="ARBA00004906"/>
    </source>
</evidence>
<dbReference type="InterPro" id="IPR036322">
    <property type="entry name" value="WD40_repeat_dom_sf"/>
</dbReference>
<dbReference type="PANTHER" id="PTHR19872">
    <property type="entry name" value="UBIQUITIN LIGASE SPECIFICITY FACTOR/HREP PROTEIN"/>
    <property type="match status" value="1"/>
</dbReference>
<feature type="compositionally biased region" description="Pro residues" evidence="12">
    <location>
        <begin position="79"/>
        <end position="90"/>
    </location>
</feature>
<dbReference type="Pfam" id="PF12937">
    <property type="entry name" value="F-box-like"/>
    <property type="match status" value="1"/>
</dbReference>
<dbReference type="InterPro" id="IPR001680">
    <property type="entry name" value="WD40_rpt"/>
</dbReference>
<evidence type="ECO:0000256" key="8">
    <source>
        <dbReference type="ARBA" id="ARBA00022786"/>
    </source>
</evidence>
<comment type="similarity">
    <text evidence="3">Belongs to the WD repeat MET30/SCONB/SCON-2 family.</text>
</comment>
<evidence type="ECO:0000256" key="6">
    <source>
        <dbReference type="ARBA" id="ARBA00022574"/>
    </source>
</evidence>
<dbReference type="InterPro" id="IPR051075">
    <property type="entry name" value="SCF_subunit_WD-repeat"/>
</dbReference>
<evidence type="ECO:0000256" key="7">
    <source>
        <dbReference type="ARBA" id="ARBA00022737"/>
    </source>
</evidence>
<dbReference type="KEGG" id="trg:TRUGW13939_07021"/>
<dbReference type="Pfam" id="PF00400">
    <property type="entry name" value="WD40"/>
    <property type="match status" value="6"/>
</dbReference>
<comment type="subunit">
    <text evidence="4">Component of the SCF(sconB) E3 ubiquitin ligase complex.</text>
</comment>
<dbReference type="SUPFAM" id="SSF50978">
    <property type="entry name" value="WD40 repeat-like"/>
    <property type="match status" value="1"/>
</dbReference>
<dbReference type="InterPro" id="IPR020472">
    <property type="entry name" value="WD40_PAC1"/>
</dbReference>
<dbReference type="InterPro" id="IPR015943">
    <property type="entry name" value="WD40/YVTN_repeat-like_dom_sf"/>
</dbReference>
<dbReference type="SUPFAM" id="SSF81383">
    <property type="entry name" value="F-box domain"/>
    <property type="match status" value="1"/>
</dbReference>
<dbReference type="PROSITE" id="PS50082">
    <property type="entry name" value="WD_REPEATS_2"/>
    <property type="match status" value="6"/>
</dbReference>
<evidence type="ECO:0000313" key="14">
    <source>
        <dbReference type="EMBL" id="QKX59879.1"/>
    </source>
</evidence>
<evidence type="ECO:0000256" key="4">
    <source>
        <dbReference type="ARBA" id="ARBA00011725"/>
    </source>
</evidence>
<feature type="domain" description="F-box" evidence="13">
    <location>
        <begin position="157"/>
        <end position="204"/>
    </location>
</feature>
<dbReference type="InterPro" id="IPR019775">
    <property type="entry name" value="WD40_repeat_CS"/>
</dbReference>
<evidence type="ECO:0000256" key="1">
    <source>
        <dbReference type="ARBA" id="ARBA00002730"/>
    </source>
</evidence>